<reference evidence="2" key="2">
    <citation type="submission" date="2021-12" db="EMBL/GenBank/DDBJ databases">
        <title>Resequencing data analysis of finger millet.</title>
        <authorList>
            <person name="Hatakeyama M."/>
            <person name="Aluri S."/>
            <person name="Balachadran M.T."/>
            <person name="Sivarajan S.R."/>
            <person name="Poveda L."/>
            <person name="Shimizu-Inatsugi R."/>
            <person name="Schlapbach R."/>
            <person name="Sreeman S.M."/>
            <person name="Shimizu K.K."/>
        </authorList>
    </citation>
    <scope>NUCLEOTIDE SEQUENCE</scope>
</reference>
<gene>
    <name evidence="2" type="primary">ga11335</name>
    <name evidence="2" type="ORF">PR202_ga11335</name>
</gene>
<reference evidence="2" key="1">
    <citation type="journal article" date="2018" name="DNA Res.">
        <title>Multiple hybrid de novo genome assembly of finger millet, an orphan allotetraploid crop.</title>
        <authorList>
            <person name="Hatakeyama M."/>
            <person name="Aluri S."/>
            <person name="Balachadran M.T."/>
            <person name="Sivarajan S.R."/>
            <person name="Patrignani A."/>
            <person name="Gruter S."/>
            <person name="Poveda L."/>
            <person name="Shimizu-Inatsugi R."/>
            <person name="Baeten J."/>
            <person name="Francoijs K.J."/>
            <person name="Nataraja K.N."/>
            <person name="Reddy Y.A.N."/>
            <person name="Phadnis S."/>
            <person name="Ravikumar R.L."/>
            <person name="Schlapbach R."/>
            <person name="Sreeman S.M."/>
            <person name="Shimizu K.K."/>
        </authorList>
    </citation>
    <scope>NUCLEOTIDE SEQUENCE</scope>
</reference>
<dbReference type="Proteomes" id="UP001054889">
    <property type="component" value="Unassembled WGS sequence"/>
</dbReference>
<evidence type="ECO:0000256" key="1">
    <source>
        <dbReference type="SAM" id="MobiDB-lite"/>
    </source>
</evidence>
<dbReference type="AlphaFoldDB" id="A0AAV5C975"/>
<keyword evidence="3" id="KW-1185">Reference proteome</keyword>
<dbReference type="EMBL" id="BQKI01000005">
    <property type="protein sequence ID" value="GJM94666.1"/>
    <property type="molecule type" value="Genomic_DNA"/>
</dbReference>
<protein>
    <recommendedName>
        <fullName evidence="4">BZIP domain-containing protein</fullName>
    </recommendedName>
</protein>
<evidence type="ECO:0000313" key="3">
    <source>
        <dbReference type="Proteomes" id="UP001054889"/>
    </source>
</evidence>
<proteinExistence type="predicted"/>
<name>A0AAV5C975_ELECO</name>
<accession>A0AAV5C975</accession>
<evidence type="ECO:0000313" key="2">
    <source>
        <dbReference type="EMBL" id="GJM94666.1"/>
    </source>
</evidence>
<evidence type="ECO:0008006" key="4">
    <source>
        <dbReference type="Google" id="ProtNLM"/>
    </source>
</evidence>
<feature type="region of interest" description="Disordered" evidence="1">
    <location>
        <begin position="141"/>
        <end position="166"/>
    </location>
</feature>
<organism evidence="2 3">
    <name type="scientific">Eleusine coracana subsp. coracana</name>
    <dbReference type="NCBI Taxonomy" id="191504"/>
    <lineage>
        <taxon>Eukaryota</taxon>
        <taxon>Viridiplantae</taxon>
        <taxon>Streptophyta</taxon>
        <taxon>Embryophyta</taxon>
        <taxon>Tracheophyta</taxon>
        <taxon>Spermatophyta</taxon>
        <taxon>Magnoliopsida</taxon>
        <taxon>Liliopsida</taxon>
        <taxon>Poales</taxon>
        <taxon>Poaceae</taxon>
        <taxon>PACMAD clade</taxon>
        <taxon>Chloridoideae</taxon>
        <taxon>Cynodonteae</taxon>
        <taxon>Eleusininae</taxon>
        <taxon>Eleusine</taxon>
    </lineage>
</organism>
<sequence>MAATYLSQIEYNFCELFREYSLQAVDSQSKNAESDVKDVVTIDNGDPWADWREVQNVQQMKTTSELEEYLSEETVPRMYKLNLSSNGSCVVRSVADLRRKRNRTAQRRLASDVRRKQNSLEQNSAFAATCGAREEIAAACGTPHQPASDVAADAARGEGSRIPPRL</sequence>
<comment type="caution">
    <text evidence="2">The sequence shown here is derived from an EMBL/GenBank/DDBJ whole genome shotgun (WGS) entry which is preliminary data.</text>
</comment>